<name>A0ABX2MLG8_9BACL</name>
<evidence type="ECO:0000256" key="3">
    <source>
        <dbReference type="ARBA" id="ARBA00022801"/>
    </source>
</evidence>
<dbReference type="InterPro" id="IPR038765">
    <property type="entry name" value="Papain-like_cys_pep_sf"/>
</dbReference>
<dbReference type="PANTHER" id="PTHR47053">
    <property type="entry name" value="MUREIN DD-ENDOPEPTIDASE MEPH-RELATED"/>
    <property type="match status" value="1"/>
</dbReference>
<dbReference type="RefSeq" id="WP_175381808.1">
    <property type="nucleotide sequence ID" value="NZ_CBCRYD010000039.1"/>
</dbReference>
<comment type="similarity">
    <text evidence="1">Belongs to the peptidase C40 family.</text>
</comment>
<dbReference type="InterPro" id="IPR000064">
    <property type="entry name" value="NLP_P60_dom"/>
</dbReference>
<sequence length="127" mass="14694">MNHSLKIFTYAKIFVGMQFKRNPLPLELDCSLFTQMVFAKFGIKLPRTSRDQAKKGFDVNKNDLRPGDLIFFHIPDRNPASGSVGHVAIYANKQKMVHCLPTSNVFLTDMNLPYWKNKYLFAKRILK</sequence>
<organism evidence="6 7">
    <name type="scientific">Paenibacillus taichungensis</name>
    <dbReference type="NCBI Taxonomy" id="484184"/>
    <lineage>
        <taxon>Bacteria</taxon>
        <taxon>Bacillati</taxon>
        <taxon>Bacillota</taxon>
        <taxon>Bacilli</taxon>
        <taxon>Bacillales</taxon>
        <taxon>Paenibacillaceae</taxon>
        <taxon>Paenibacillus</taxon>
    </lineage>
</organism>
<keyword evidence="3" id="KW-0378">Hydrolase</keyword>
<keyword evidence="4" id="KW-0788">Thiol protease</keyword>
<dbReference type="Pfam" id="PF00877">
    <property type="entry name" value="NLPC_P60"/>
    <property type="match status" value="1"/>
</dbReference>
<dbReference type="SUPFAM" id="SSF54001">
    <property type="entry name" value="Cysteine proteinases"/>
    <property type="match status" value="1"/>
</dbReference>
<keyword evidence="7" id="KW-1185">Reference proteome</keyword>
<accession>A0ABX2MLG8</accession>
<proteinExistence type="inferred from homology"/>
<evidence type="ECO:0000313" key="6">
    <source>
        <dbReference type="EMBL" id="NUU54870.1"/>
    </source>
</evidence>
<evidence type="ECO:0000313" key="7">
    <source>
        <dbReference type="Proteomes" id="UP000577724"/>
    </source>
</evidence>
<comment type="caution">
    <text evidence="6">The sequence shown here is derived from an EMBL/GenBank/DDBJ whole genome shotgun (WGS) entry which is preliminary data.</text>
</comment>
<dbReference type="GeneID" id="97131509"/>
<dbReference type="PANTHER" id="PTHR47053:SF1">
    <property type="entry name" value="MUREIN DD-ENDOPEPTIDASE MEPH-RELATED"/>
    <property type="match status" value="1"/>
</dbReference>
<evidence type="ECO:0000256" key="1">
    <source>
        <dbReference type="ARBA" id="ARBA00007074"/>
    </source>
</evidence>
<keyword evidence="2" id="KW-0645">Protease</keyword>
<evidence type="ECO:0000259" key="5">
    <source>
        <dbReference type="PROSITE" id="PS51935"/>
    </source>
</evidence>
<gene>
    <name evidence="6" type="ORF">HP548_12360</name>
</gene>
<dbReference type="Proteomes" id="UP000577724">
    <property type="component" value="Unassembled WGS sequence"/>
</dbReference>
<dbReference type="EMBL" id="JABMCC010000107">
    <property type="protein sequence ID" value="NUU54870.1"/>
    <property type="molecule type" value="Genomic_DNA"/>
</dbReference>
<reference evidence="6 7" key="1">
    <citation type="submission" date="2020-05" db="EMBL/GenBank/DDBJ databases">
        <title>Genome Sequencing of Type Strains.</title>
        <authorList>
            <person name="Lemaire J.F."/>
            <person name="Inderbitzin P."/>
            <person name="Gregorio O.A."/>
            <person name="Collins S.B."/>
            <person name="Wespe N."/>
            <person name="Knight-Connoni V."/>
        </authorList>
    </citation>
    <scope>NUCLEOTIDE SEQUENCE [LARGE SCALE GENOMIC DNA]</scope>
    <source>
        <strain evidence="6 7">DSM 19942</strain>
    </source>
</reference>
<evidence type="ECO:0000256" key="2">
    <source>
        <dbReference type="ARBA" id="ARBA00022670"/>
    </source>
</evidence>
<dbReference type="PROSITE" id="PS51935">
    <property type="entry name" value="NLPC_P60"/>
    <property type="match status" value="1"/>
</dbReference>
<dbReference type="Gene3D" id="3.90.1720.10">
    <property type="entry name" value="endopeptidase domain like (from Nostoc punctiforme)"/>
    <property type="match status" value="1"/>
</dbReference>
<evidence type="ECO:0000256" key="4">
    <source>
        <dbReference type="ARBA" id="ARBA00022807"/>
    </source>
</evidence>
<feature type="domain" description="NlpC/P60" evidence="5">
    <location>
        <begin position="1"/>
        <end position="126"/>
    </location>
</feature>
<protein>
    <submittedName>
        <fullName evidence="6">C40 family peptidase</fullName>
    </submittedName>
</protein>
<dbReference type="InterPro" id="IPR051202">
    <property type="entry name" value="Peptidase_C40"/>
</dbReference>